<evidence type="ECO:0000313" key="2">
    <source>
        <dbReference type="EMBL" id="SMC17372.1"/>
    </source>
</evidence>
<keyword evidence="1" id="KW-0812">Transmembrane</keyword>
<sequence length="165" mass="18293">MGAQGADEARVSVGELERRARRWDVLVTVVLALTLLIPLPFVSFRAWPGGELMLVRPVLPWSSFRLCYLPAGGDGPVEELYRFTWDGKIVPGGGELTHAAALESWEAPLLGWQGQPELELTTLYRNGQFLVVRTRWRPLVVWPLAMLVSSWKDHDGGFQGGAAGR</sequence>
<evidence type="ECO:0000256" key="1">
    <source>
        <dbReference type="SAM" id="Phobius"/>
    </source>
</evidence>
<dbReference type="AlphaFoldDB" id="A0A1W1X067"/>
<proteinExistence type="predicted"/>
<dbReference type="OrthoDB" id="5514748at2"/>
<dbReference type="Proteomes" id="UP000192783">
    <property type="component" value="Unassembled WGS sequence"/>
</dbReference>
<keyword evidence="3" id="KW-1185">Reference proteome</keyword>
<feature type="transmembrane region" description="Helical" evidence="1">
    <location>
        <begin position="25"/>
        <end position="47"/>
    </location>
</feature>
<name>A0A1W1X067_9BACT</name>
<keyword evidence="1" id="KW-1133">Transmembrane helix</keyword>
<reference evidence="2 3" key="1">
    <citation type="submission" date="2017-04" db="EMBL/GenBank/DDBJ databases">
        <authorList>
            <person name="Afonso C.L."/>
            <person name="Miller P.J."/>
            <person name="Scott M.A."/>
            <person name="Spackman E."/>
            <person name="Goraichik I."/>
            <person name="Dimitrov K.M."/>
            <person name="Suarez D.L."/>
            <person name="Swayne D.E."/>
        </authorList>
    </citation>
    <scope>NUCLEOTIDE SEQUENCE [LARGE SCALE GENOMIC DNA]</scope>
    <source>
        <strain evidence="2 3">DSM 13146</strain>
    </source>
</reference>
<dbReference type="RefSeq" id="WP_084055771.1">
    <property type="nucleotide sequence ID" value="NZ_FWXF01000001.1"/>
</dbReference>
<gene>
    <name evidence="2" type="ORF">SAMN02746041_00305</name>
</gene>
<protein>
    <submittedName>
        <fullName evidence="2">Uncharacterized protein</fullName>
    </submittedName>
</protein>
<evidence type="ECO:0000313" key="3">
    <source>
        <dbReference type="Proteomes" id="UP000192783"/>
    </source>
</evidence>
<dbReference type="EMBL" id="FWXF01000001">
    <property type="protein sequence ID" value="SMC17372.1"/>
    <property type="molecule type" value="Genomic_DNA"/>
</dbReference>
<organism evidence="2 3">
    <name type="scientific">Desulfacinum hydrothermale DSM 13146</name>
    <dbReference type="NCBI Taxonomy" id="1121390"/>
    <lineage>
        <taxon>Bacteria</taxon>
        <taxon>Pseudomonadati</taxon>
        <taxon>Thermodesulfobacteriota</taxon>
        <taxon>Syntrophobacteria</taxon>
        <taxon>Syntrophobacterales</taxon>
        <taxon>Syntrophobacteraceae</taxon>
        <taxon>Desulfacinum</taxon>
    </lineage>
</organism>
<accession>A0A1W1X067</accession>
<keyword evidence="1" id="KW-0472">Membrane</keyword>